<dbReference type="InterPro" id="IPR003661">
    <property type="entry name" value="HisK_dim/P_dom"/>
</dbReference>
<evidence type="ECO:0000256" key="10">
    <source>
        <dbReference type="SAM" id="Phobius"/>
    </source>
</evidence>
<dbReference type="SUPFAM" id="SSF55785">
    <property type="entry name" value="PYP-like sensor domain (PAS domain)"/>
    <property type="match status" value="1"/>
</dbReference>
<feature type="transmembrane region" description="Helical" evidence="10">
    <location>
        <begin position="58"/>
        <end position="78"/>
    </location>
</feature>
<name>A0A4Q9DQ29_9BACL</name>
<dbReference type="EMBL" id="SIRE01000013">
    <property type="protein sequence ID" value="TBL76483.1"/>
    <property type="molecule type" value="Genomic_DNA"/>
</dbReference>
<dbReference type="InterPro" id="IPR036890">
    <property type="entry name" value="HATPase_C_sf"/>
</dbReference>
<keyword evidence="6" id="KW-0547">Nucleotide-binding</keyword>
<dbReference type="EC" id="2.7.13.3" evidence="3"/>
<feature type="transmembrane region" description="Helical" evidence="10">
    <location>
        <begin position="127"/>
        <end position="148"/>
    </location>
</feature>
<organism evidence="12 13">
    <name type="scientific">Paenibacillus thalictri</name>
    <dbReference type="NCBI Taxonomy" id="2527873"/>
    <lineage>
        <taxon>Bacteria</taxon>
        <taxon>Bacillati</taxon>
        <taxon>Bacillota</taxon>
        <taxon>Bacilli</taxon>
        <taxon>Bacillales</taxon>
        <taxon>Paenibacillaceae</taxon>
        <taxon>Paenibacillus</taxon>
    </lineage>
</organism>
<dbReference type="GO" id="GO:0005524">
    <property type="term" value="F:ATP binding"/>
    <property type="evidence" value="ECO:0007669"/>
    <property type="project" value="UniProtKB-KW"/>
</dbReference>
<dbReference type="Gene3D" id="1.10.287.130">
    <property type="match status" value="1"/>
</dbReference>
<dbReference type="GO" id="GO:0000155">
    <property type="term" value="F:phosphorelay sensor kinase activity"/>
    <property type="evidence" value="ECO:0007669"/>
    <property type="project" value="InterPro"/>
</dbReference>
<evidence type="ECO:0000313" key="13">
    <source>
        <dbReference type="Proteomes" id="UP000293142"/>
    </source>
</evidence>
<comment type="caution">
    <text evidence="12">The sequence shown here is derived from an EMBL/GenBank/DDBJ whole genome shotgun (WGS) entry which is preliminary data.</text>
</comment>
<evidence type="ECO:0000256" key="4">
    <source>
        <dbReference type="ARBA" id="ARBA00022553"/>
    </source>
</evidence>
<dbReference type="Proteomes" id="UP000293142">
    <property type="component" value="Unassembled WGS sequence"/>
</dbReference>
<dbReference type="InterPro" id="IPR036097">
    <property type="entry name" value="HisK_dim/P_sf"/>
</dbReference>
<evidence type="ECO:0000256" key="3">
    <source>
        <dbReference type="ARBA" id="ARBA00012438"/>
    </source>
</evidence>
<dbReference type="OrthoDB" id="9810447at2"/>
<protein>
    <recommendedName>
        <fullName evidence="3">histidine kinase</fullName>
        <ecNumber evidence="3">2.7.13.3</ecNumber>
    </recommendedName>
</protein>
<keyword evidence="7" id="KW-0418">Kinase</keyword>
<keyword evidence="10" id="KW-0472">Membrane</keyword>
<evidence type="ECO:0000256" key="6">
    <source>
        <dbReference type="ARBA" id="ARBA00022741"/>
    </source>
</evidence>
<feature type="domain" description="Histidine kinase" evidence="11">
    <location>
        <begin position="384"/>
        <end position="602"/>
    </location>
</feature>
<dbReference type="Pfam" id="PF02518">
    <property type="entry name" value="HATPase_c"/>
    <property type="match status" value="1"/>
</dbReference>
<evidence type="ECO:0000259" key="11">
    <source>
        <dbReference type="PROSITE" id="PS50109"/>
    </source>
</evidence>
<dbReference type="AlphaFoldDB" id="A0A4Q9DQ29"/>
<dbReference type="InterPro" id="IPR035965">
    <property type="entry name" value="PAS-like_dom_sf"/>
</dbReference>
<comment type="subcellular location">
    <subcellularLocation>
        <location evidence="2">Membrane</location>
    </subcellularLocation>
</comment>
<keyword evidence="4" id="KW-0597">Phosphoprotein</keyword>
<keyword evidence="10" id="KW-1133">Transmembrane helix</keyword>
<evidence type="ECO:0000256" key="9">
    <source>
        <dbReference type="ARBA" id="ARBA00023012"/>
    </source>
</evidence>
<dbReference type="Pfam" id="PF16927">
    <property type="entry name" value="HisKA_7TM"/>
    <property type="match status" value="1"/>
</dbReference>
<gene>
    <name evidence="12" type="ORF">EYB31_18785</name>
</gene>
<feature type="transmembrane region" description="Helical" evidence="10">
    <location>
        <begin position="98"/>
        <end position="115"/>
    </location>
</feature>
<evidence type="ECO:0000313" key="12">
    <source>
        <dbReference type="EMBL" id="TBL76483.1"/>
    </source>
</evidence>
<keyword evidence="5" id="KW-0808">Transferase</keyword>
<dbReference type="PANTHER" id="PTHR42878:SF7">
    <property type="entry name" value="SENSOR HISTIDINE KINASE GLRK"/>
    <property type="match status" value="1"/>
</dbReference>
<dbReference type="InterPro" id="IPR050351">
    <property type="entry name" value="BphY/WalK/GraS-like"/>
</dbReference>
<feature type="transmembrane region" description="Helical" evidence="10">
    <location>
        <begin position="168"/>
        <end position="189"/>
    </location>
</feature>
<feature type="transmembrane region" description="Helical" evidence="10">
    <location>
        <begin position="201"/>
        <end position="220"/>
    </location>
</feature>
<accession>A0A4Q9DQ29</accession>
<dbReference type="Pfam" id="PF08448">
    <property type="entry name" value="PAS_4"/>
    <property type="match status" value="1"/>
</dbReference>
<dbReference type="GO" id="GO:0007234">
    <property type="term" value="P:osmosensory signaling via phosphorelay pathway"/>
    <property type="evidence" value="ECO:0007669"/>
    <property type="project" value="TreeGrafter"/>
</dbReference>
<dbReference type="CDD" id="cd00082">
    <property type="entry name" value="HisKA"/>
    <property type="match status" value="1"/>
</dbReference>
<sequence>MARSSFLVYNRSVEIAFYSRAKGPCSMYETAEFLLMIASFFLISIMFIFVYRFRKQRGIRWLLGLMACRLVYVCSVILEKSVPTLAEKLFFRNVYQTAVNMMVPFIILFVLEWVFRDRPLRMRWKMALLTAFVLWSVQMWLPADWNLIYHTVEQADGYLLITRTGYSLAFSMLCFMLIAGCIYLLAQYIRNSDNELRKPGLWVLALASILFVLEILKFVSPQWASWLLPMTVYCSFSGSLMLIIVLRYKLFSLVPLARNFALDTIQESIVIANSAGRIIDANKQASLWFSRLGMAELTGKRLAEVLWQWPDWHALCGNMQQGSVSAEVWLDGERRVYQVNVYPIRAMGQEKQGSLSLLIDRTEHQRHLEQIADLNQLKDQLITIVSHDIRGPLALQYQLVELLEEERARFSPEHQEILAQLGSQIRNTLSMSTNVLEWFRSQREEMGLRPMSLNVADIMEECLHLLRIHAETKQVRLTHTVVDGLWVYADREAIGLIIRNLLSNAIKFTEPGGLVQLDAGLTEEGNVLISVRDNGIGIDPERLRMLLEDQQLRTAMGTAGEKGAGLGLFVTRLFIERSGGSFRAESRKGEGSVFQFTMKGGQRLERDSG</sequence>
<keyword evidence="8" id="KW-0067">ATP-binding</keyword>
<dbReference type="PROSITE" id="PS50109">
    <property type="entry name" value="HIS_KIN"/>
    <property type="match status" value="1"/>
</dbReference>
<evidence type="ECO:0000256" key="5">
    <source>
        <dbReference type="ARBA" id="ARBA00022679"/>
    </source>
</evidence>
<dbReference type="Gene3D" id="3.30.565.10">
    <property type="entry name" value="Histidine kinase-like ATPase, C-terminal domain"/>
    <property type="match status" value="1"/>
</dbReference>
<dbReference type="SMART" id="SM00388">
    <property type="entry name" value="HisKA"/>
    <property type="match status" value="1"/>
</dbReference>
<feature type="transmembrane region" description="Helical" evidence="10">
    <location>
        <begin position="226"/>
        <end position="248"/>
    </location>
</feature>
<dbReference type="InterPro" id="IPR003594">
    <property type="entry name" value="HATPase_dom"/>
</dbReference>
<dbReference type="GO" id="GO:0000156">
    <property type="term" value="F:phosphorelay response regulator activity"/>
    <property type="evidence" value="ECO:0007669"/>
    <property type="project" value="TreeGrafter"/>
</dbReference>
<comment type="catalytic activity">
    <reaction evidence="1">
        <text>ATP + protein L-histidine = ADP + protein N-phospho-L-histidine.</text>
        <dbReference type="EC" id="2.7.13.3"/>
    </reaction>
</comment>
<dbReference type="SUPFAM" id="SSF55874">
    <property type="entry name" value="ATPase domain of HSP90 chaperone/DNA topoisomerase II/histidine kinase"/>
    <property type="match status" value="1"/>
</dbReference>
<dbReference type="PRINTS" id="PR00344">
    <property type="entry name" value="BCTRLSENSOR"/>
</dbReference>
<dbReference type="InterPro" id="IPR005467">
    <property type="entry name" value="His_kinase_dom"/>
</dbReference>
<keyword evidence="9" id="KW-0902">Two-component regulatory system</keyword>
<feature type="transmembrane region" description="Helical" evidence="10">
    <location>
        <begin position="33"/>
        <end position="51"/>
    </location>
</feature>
<dbReference type="PANTHER" id="PTHR42878">
    <property type="entry name" value="TWO-COMPONENT HISTIDINE KINASE"/>
    <property type="match status" value="1"/>
</dbReference>
<evidence type="ECO:0000256" key="2">
    <source>
        <dbReference type="ARBA" id="ARBA00004370"/>
    </source>
</evidence>
<dbReference type="Gene3D" id="3.30.450.20">
    <property type="entry name" value="PAS domain"/>
    <property type="match status" value="1"/>
</dbReference>
<dbReference type="InterPro" id="IPR013656">
    <property type="entry name" value="PAS_4"/>
</dbReference>
<keyword evidence="10" id="KW-0812">Transmembrane</keyword>
<reference evidence="12 13" key="1">
    <citation type="submission" date="2019-02" db="EMBL/GenBank/DDBJ databases">
        <title>Paenibacillus sp. nov., isolated from surface-sterilized tissue of Thalictrum simplex L.</title>
        <authorList>
            <person name="Tuo L."/>
        </authorList>
    </citation>
    <scope>NUCLEOTIDE SEQUENCE [LARGE SCALE GENOMIC DNA]</scope>
    <source>
        <strain evidence="12 13">N2SHLJ1</strain>
    </source>
</reference>
<keyword evidence="13" id="KW-1185">Reference proteome</keyword>
<evidence type="ECO:0000256" key="8">
    <source>
        <dbReference type="ARBA" id="ARBA00022840"/>
    </source>
</evidence>
<dbReference type="SMART" id="SM00387">
    <property type="entry name" value="HATPase_c"/>
    <property type="match status" value="1"/>
</dbReference>
<dbReference type="SUPFAM" id="SSF47384">
    <property type="entry name" value="Homodimeric domain of signal transducing histidine kinase"/>
    <property type="match status" value="1"/>
</dbReference>
<dbReference type="GO" id="GO:0030295">
    <property type="term" value="F:protein kinase activator activity"/>
    <property type="evidence" value="ECO:0007669"/>
    <property type="project" value="TreeGrafter"/>
</dbReference>
<evidence type="ECO:0000256" key="1">
    <source>
        <dbReference type="ARBA" id="ARBA00000085"/>
    </source>
</evidence>
<dbReference type="InterPro" id="IPR004358">
    <property type="entry name" value="Sig_transdc_His_kin-like_C"/>
</dbReference>
<evidence type="ECO:0000256" key="7">
    <source>
        <dbReference type="ARBA" id="ARBA00022777"/>
    </source>
</evidence>
<dbReference type="InterPro" id="IPR031621">
    <property type="entry name" value="HisKA_7TM"/>
</dbReference>
<proteinExistence type="predicted"/>